<dbReference type="InterPro" id="IPR017896">
    <property type="entry name" value="4Fe4S_Fe-S-bd"/>
</dbReference>
<dbReference type="RefSeq" id="WP_048117568.1">
    <property type="nucleotide sequence ID" value="NZ_CP009530.1"/>
</dbReference>
<dbReference type="PROSITE" id="PS51379">
    <property type="entry name" value="4FE4S_FER_2"/>
    <property type="match status" value="2"/>
</dbReference>
<dbReference type="EMBL" id="CP009530">
    <property type="protein sequence ID" value="AKB57181.1"/>
    <property type="molecule type" value="Genomic_DNA"/>
</dbReference>
<protein>
    <submittedName>
        <fullName evidence="2">Ferredoxin</fullName>
    </submittedName>
</protein>
<dbReference type="HOGENOM" id="CLU_139698_5_6_2"/>
<dbReference type="Proteomes" id="UP000033079">
    <property type="component" value="Chromosome"/>
</dbReference>
<dbReference type="SUPFAM" id="SSF54862">
    <property type="entry name" value="4Fe-4S ferredoxins"/>
    <property type="match status" value="1"/>
</dbReference>
<evidence type="ECO:0000313" key="3">
    <source>
        <dbReference type="Proteomes" id="UP000033079"/>
    </source>
</evidence>
<accession>A0A0E3LPV5</accession>
<gene>
    <name evidence="2" type="ORF">MSBR2_0665</name>
</gene>
<evidence type="ECO:0000259" key="1">
    <source>
        <dbReference type="PROSITE" id="PS51379"/>
    </source>
</evidence>
<dbReference type="PATRIC" id="fig|1434106.5.peg.828"/>
<proteinExistence type="predicted"/>
<dbReference type="PROSITE" id="PS00198">
    <property type="entry name" value="4FE4S_FER_1"/>
    <property type="match status" value="1"/>
</dbReference>
<dbReference type="GO" id="GO:0016491">
    <property type="term" value="F:oxidoreductase activity"/>
    <property type="evidence" value="ECO:0007669"/>
    <property type="project" value="UniProtKB-ARBA"/>
</dbReference>
<dbReference type="Gene3D" id="3.30.70.20">
    <property type="match status" value="1"/>
</dbReference>
<feature type="domain" description="4Fe-4S ferredoxin-type" evidence="1">
    <location>
        <begin position="1"/>
        <end position="30"/>
    </location>
</feature>
<evidence type="ECO:0000313" key="2">
    <source>
        <dbReference type="EMBL" id="AKB57181.1"/>
    </source>
</evidence>
<dbReference type="Pfam" id="PF13187">
    <property type="entry name" value="Fer4_9"/>
    <property type="match status" value="1"/>
</dbReference>
<reference evidence="2 3" key="1">
    <citation type="submission" date="2014-07" db="EMBL/GenBank/DDBJ databases">
        <title>Methanogenic archaea and the global carbon cycle.</title>
        <authorList>
            <person name="Henriksen J.R."/>
            <person name="Luke J."/>
            <person name="Reinhart S."/>
            <person name="Benedict M.N."/>
            <person name="Youngblut N.D."/>
            <person name="Metcalf M.E."/>
            <person name="Whitaker R.J."/>
            <person name="Metcalf W.W."/>
        </authorList>
    </citation>
    <scope>NUCLEOTIDE SEQUENCE [LARGE SCALE GENOMIC DNA]</scope>
    <source>
        <strain evidence="2 3">227</strain>
    </source>
</reference>
<dbReference type="GeneID" id="31597603"/>
<organism evidence="2 3">
    <name type="scientific">Methanosarcina barkeri 227</name>
    <dbReference type="NCBI Taxonomy" id="1434106"/>
    <lineage>
        <taxon>Archaea</taxon>
        <taxon>Methanobacteriati</taxon>
        <taxon>Methanobacteriota</taxon>
        <taxon>Stenosarchaea group</taxon>
        <taxon>Methanomicrobia</taxon>
        <taxon>Methanosarcinales</taxon>
        <taxon>Methanosarcinaceae</taxon>
        <taxon>Methanosarcina</taxon>
    </lineage>
</organism>
<name>A0A0E3LPV5_METBA</name>
<dbReference type="AlphaFoldDB" id="A0A0E3LPV5"/>
<feature type="domain" description="4Fe-4S ferredoxin-type" evidence="1">
    <location>
        <begin position="31"/>
        <end position="58"/>
    </location>
</feature>
<dbReference type="InterPro" id="IPR017900">
    <property type="entry name" value="4Fe4S_Fe_S_CS"/>
</dbReference>
<sequence length="58" mass="5959">MVAKINADACTSCGSCIGECPACAISLNDNDVSFVVEDKCNDCGVCLYVCVHGAITIV</sequence>
<dbReference type="KEGG" id="mbar:MSBR2_0665"/>